<evidence type="ECO:0000313" key="2">
    <source>
        <dbReference type="EMBL" id="KAL2492012.1"/>
    </source>
</evidence>
<keyword evidence="3" id="KW-1185">Reference proteome</keyword>
<feature type="domain" description="Glyoxal oxidase N-terminal" evidence="1">
    <location>
        <begin position="15"/>
        <end position="64"/>
    </location>
</feature>
<name>A0ABD1RUB0_9LAMI</name>
<evidence type="ECO:0000313" key="3">
    <source>
        <dbReference type="Proteomes" id="UP001604336"/>
    </source>
</evidence>
<dbReference type="PANTHER" id="PTHR32208:SF21">
    <property type="entry name" value="LOW QUALITY PROTEIN: ALDEHYDE OXIDASE GLOX-LIKE"/>
    <property type="match status" value="1"/>
</dbReference>
<dbReference type="Pfam" id="PF07250">
    <property type="entry name" value="Glyoxal_oxid_N"/>
    <property type="match status" value="1"/>
</dbReference>
<comment type="caution">
    <text evidence="2">The sequence shown here is derived from an EMBL/GenBank/DDBJ whole genome shotgun (WGS) entry which is preliminary data.</text>
</comment>
<dbReference type="AlphaFoldDB" id="A0ABD1RUB0"/>
<proteinExistence type="predicted"/>
<evidence type="ECO:0000259" key="1">
    <source>
        <dbReference type="Pfam" id="PF07250"/>
    </source>
</evidence>
<gene>
    <name evidence="2" type="ORF">Adt_27640</name>
</gene>
<dbReference type="EMBL" id="JBFOLK010000008">
    <property type="protein sequence ID" value="KAL2492012.1"/>
    <property type="molecule type" value="Genomic_DNA"/>
</dbReference>
<dbReference type="Proteomes" id="UP001604336">
    <property type="component" value="Unassembled WGS sequence"/>
</dbReference>
<accession>A0ABD1RUB0</accession>
<dbReference type="InterPro" id="IPR009880">
    <property type="entry name" value="Glyoxal_oxidase_N"/>
</dbReference>
<dbReference type="Gene3D" id="2.130.10.80">
    <property type="entry name" value="Galactose oxidase/kelch, beta-propeller"/>
    <property type="match status" value="1"/>
</dbReference>
<protein>
    <submittedName>
        <fullName evidence="2">Glyoxal oxidase-related protein</fullName>
    </submittedName>
</protein>
<organism evidence="2 3">
    <name type="scientific">Abeliophyllum distichum</name>
    <dbReference type="NCBI Taxonomy" id="126358"/>
    <lineage>
        <taxon>Eukaryota</taxon>
        <taxon>Viridiplantae</taxon>
        <taxon>Streptophyta</taxon>
        <taxon>Embryophyta</taxon>
        <taxon>Tracheophyta</taxon>
        <taxon>Spermatophyta</taxon>
        <taxon>Magnoliopsida</taxon>
        <taxon>eudicotyledons</taxon>
        <taxon>Gunneridae</taxon>
        <taxon>Pentapetalae</taxon>
        <taxon>asterids</taxon>
        <taxon>lamiids</taxon>
        <taxon>Lamiales</taxon>
        <taxon>Oleaceae</taxon>
        <taxon>Forsythieae</taxon>
        <taxon>Abeliophyllum</taxon>
    </lineage>
</organism>
<sequence>MAVQGITPRQDHRDVVVNQPNSIWEMEDMPFGRIMGDMVVLPAGDVLIINGAQAETQGIEMASQLDGRVLFAESNPHYFFSVEFPIKLRIKAFSPKHLSLDKANIQSILVDVPEKVVGKN</sequence>
<reference evidence="3" key="1">
    <citation type="submission" date="2024-07" db="EMBL/GenBank/DDBJ databases">
        <title>Two chromosome-level genome assemblies of Korean endemic species Abeliophyllum distichum and Forsythia ovata (Oleaceae).</title>
        <authorList>
            <person name="Jang H."/>
        </authorList>
    </citation>
    <scope>NUCLEOTIDE SEQUENCE [LARGE SCALE GENOMIC DNA]</scope>
</reference>
<dbReference type="InterPro" id="IPR037293">
    <property type="entry name" value="Gal_Oxidase_central_sf"/>
</dbReference>
<dbReference type="PANTHER" id="PTHR32208">
    <property type="entry name" value="SECRETED PROTEIN-RELATED"/>
    <property type="match status" value="1"/>
</dbReference>